<dbReference type="AlphaFoldDB" id="A0A0F9JDC6"/>
<proteinExistence type="predicted"/>
<dbReference type="InterPro" id="IPR036086">
    <property type="entry name" value="ParB/Sulfiredoxin_sf"/>
</dbReference>
<feature type="compositionally biased region" description="Basic and acidic residues" evidence="1">
    <location>
        <begin position="150"/>
        <end position="159"/>
    </location>
</feature>
<evidence type="ECO:0000256" key="1">
    <source>
        <dbReference type="SAM" id="MobiDB-lite"/>
    </source>
</evidence>
<dbReference type="SUPFAM" id="SSF110849">
    <property type="entry name" value="ParB/Sulfiredoxin"/>
    <property type="match status" value="1"/>
</dbReference>
<evidence type="ECO:0008006" key="3">
    <source>
        <dbReference type="Google" id="ProtNLM"/>
    </source>
</evidence>
<comment type="caution">
    <text evidence="2">The sequence shown here is derived from an EMBL/GenBank/DDBJ whole genome shotgun (WGS) entry which is preliminary data.</text>
</comment>
<dbReference type="EMBL" id="LAZR01010292">
    <property type="protein sequence ID" value="KKM67764.1"/>
    <property type="molecule type" value="Genomic_DNA"/>
</dbReference>
<feature type="region of interest" description="Disordered" evidence="1">
    <location>
        <begin position="150"/>
        <end position="169"/>
    </location>
</feature>
<name>A0A0F9JDC6_9ZZZZ</name>
<accession>A0A0F9JDC6</accession>
<organism evidence="2">
    <name type="scientific">marine sediment metagenome</name>
    <dbReference type="NCBI Taxonomy" id="412755"/>
    <lineage>
        <taxon>unclassified sequences</taxon>
        <taxon>metagenomes</taxon>
        <taxon>ecological metagenomes</taxon>
    </lineage>
</organism>
<feature type="non-terminal residue" evidence="2">
    <location>
        <position position="1"/>
    </location>
</feature>
<reference evidence="2" key="1">
    <citation type="journal article" date="2015" name="Nature">
        <title>Complex archaea that bridge the gap between prokaryotes and eukaryotes.</title>
        <authorList>
            <person name="Spang A."/>
            <person name="Saw J.H."/>
            <person name="Jorgensen S.L."/>
            <person name="Zaremba-Niedzwiedzka K."/>
            <person name="Martijn J."/>
            <person name="Lind A.E."/>
            <person name="van Eijk R."/>
            <person name="Schleper C."/>
            <person name="Guy L."/>
            <person name="Ettema T.J."/>
        </authorList>
    </citation>
    <scope>NUCLEOTIDE SEQUENCE</scope>
</reference>
<gene>
    <name evidence="2" type="ORF">LCGC14_1467920</name>
</gene>
<protein>
    <recommendedName>
        <fullName evidence="3">ParB/Sulfiredoxin domain-containing protein</fullName>
    </recommendedName>
</protein>
<dbReference type="Gene3D" id="3.90.1530.10">
    <property type="entry name" value="Conserved hypothetical protein from pyrococcus furiosus pfu- 392566-001, ParB domain"/>
    <property type="match status" value="1"/>
</dbReference>
<sequence>QAMSAGSIFPPIIVFAEKGSKRYLLADGFARLAAAKQIECETITCTLYEGGVHEALGYALGANDDHGQRRTQKDKRNAITLALKDPEWCEWSDAEIGRLCRVDEKTVAKVTEDLTIKGLLHRPKKRKARSKSGKIFKRDAKKKKPEIRIEGGQTEEKQALKKAKRGPKTQLDKDLEDTYLAIEAIKGIAMSGADLVEKSGSFEFKKDFEYCRDWFDEAAKACDAKAA</sequence>
<evidence type="ECO:0000313" key="2">
    <source>
        <dbReference type="EMBL" id="KKM67764.1"/>
    </source>
</evidence>